<feature type="region of interest" description="Disordered" evidence="5">
    <location>
        <begin position="244"/>
        <end position="264"/>
    </location>
</feature>
<evidence type="ECO:0000256" key="5">
    <source>
        <dbReference type="SAM" id="MobiDB-lite"/>
    </source>
</evidence>
<dbReference type="PROSITE" id="PS00518">
    <property type="entry name" value="ZF_RING_1"/>
    <property type="match status" value="1"/>
</dbReference>
<dbReference type="VEuPathDB" id="FungiDB:PV08_00411"/>
<keyword evidence="1" id="KW-0479">Metal-binding</keyword>
<keyword evidence="3" id="KW-0862">Zinc</keyword>
<keyword evidence="2" id="KW-0863">Zinc-finger</keyword>
<feature type="compositionally biased region" description="Polar residues" evidence="5">
    <location>
        <begin position="319"/>
        <end position="344"/>
    </location>
</feature>
<name>A0A0D1YX04_9EURO</name>
<evidence type="ECO:0000256" key="4">
    <source>
        <dbReference type="SAM" id="Coils"/>
    </source>
</evidence>
<feature type="compositionally biased region" description="Pro residues" evidence="5">
    <location>
        <begin position="386"/>
        <end position="410"/>
    </location>
</feature>
<evidence type="ECO:0000313" key="6">
    <source>
        <dbReference type="EMBL" id="KIW19836.1"/>
    </source>
</evidence>
<dbReference type="OrthoDB" id="342730at2759"/>
<dbReference type="GO" id="GO:0008270">
    <property type="term" value="F:zinc ion binding"/>
    <property type="evidence" value="ECO:0007669"/>
    <property type="project" value="UniProtKB-KW"/>
</dbReference>
<organism evidence="6 7">
    <name type="scientific">Exophiala spinifera</name>
    <dbReference type="NCBI Taxonomy" id="91928"/>
    <lineage>
        <taxon>Eukaryota</taxon>
        <taxon>Fungi</taxon>
        <taxon>Dikarya</taxon>
        <taxon>Ascomycota</taxon>
        <taxon>Pezizomycotina</taxon>
        <taxon>Eurotiomycetes</taxon>
        <taxon>Chaetothyriomycetidae</taxon>
        <taxon>Chaetothyriales</taxon>
        <taxon>Herpotrichiellaceae</taxon>
        <taxon>Exophiala</taxon>
    </lineage>
</organism>
<dbReference type="AlphaFoldDB" id="A0A0D1YX04"/>
<proteinExistence type="predicted"/>
<dbReference type="EMBL" id="KN847492">
    <property type="protein sequence ID" value="KIW19836.1"/>
    <property type="molecule type" value="Genomic_DNA"/>
</dbReference>
<keyword evidence="7" id="KW-1185">Reference proteome</keyword>
<reference evidence="6 7" key="1">
    <citation type="submission" date="2015-01" db="EMBL/GenBank/DDBJ databases">
        <title>The Genome Sequence of Exophiala spinifera CBS89968.</title>
        <authorList>
            <consortium name="The Broad Institute Genomics Platform"/>
            <person name="Cuomo C."/>
            <person name="de Hoog S."/>
            <person name="Gorbushina A."/>
            <person name="Stielow B."/>
            <person name="Teixiera M."/>
            <person name="Abouelleil A."/>
            <person name="Chapman S.B."/>
            <person name="Priest M."/>
            <person name="Young S.K."/>
            <person name="Wortman J."/>
            <person name="Nusbaum C."/>
            <person name="Birren B."/>
        </authorList>
    </citation>
    <scope>NUCLEOTIDE SEQUENCE [LARGE SCALE GENOMIC DNA]</scope>
    <source>
        <strain evidence="6 7">CBS 89968</strain>
    </source>
</reference>
<dbReference type="RefSeq" id="XP_016240052.1">
    <property type="nucleotide sequence ID" value="XM_016374776.1"/>
</dbReference>
<evidence type="ECO:0000256" key="2">
    <source>
        <dbReference type="ARBA" id="ARBA00022771"/>
    </source>
</evidence>
<evidence type="ECO:0000256" key="1">
    <source>
        <dbReference type="ARBA" id="ARBA00022723"/>
    </source>
</evidence>
<accession>A0A0D1YX04</accession>
<dbReference type="Proteomes" id="UP000053328">
    <property type="component" value="Unassembled WGS sequence"/>
</dbReference>
<sequence length="593" mass="63700">MSSLFCSPSPQPSSTNNLHNQLLELERKRRGLKLKKSKLQDRIKVIDTLIADNINDARVKMKDLDASLAAEQAVKPFQTVLDHLNGNDEVVEGLCRQMQGDAALRIAVHAIANGRGTADHKMRVAAAVMTELAGDATQLIQNIATRAQQRVNSDVNGGDDDDENVDVDHGSQNLDIMSMSDDNPTFLHERVIRQPSLPDAMSSHRHLTSAGSPNVKSEEDSTSHQPTPIRATPSMYAAQANLTVNNDNNDTNTPSSSPANVNPARQYSSANMFAQPSIATAAMYASASSTTPVAAPTATAAAPTGTAARLAAGEGARTGVTSMLSSRTARTNTSQTQASVQPPASTRAGPPQAAGSPARFQIPDTASRMLRLESAFPGLLESINRPRPPPPAPKRPAPPPGPTPQPPERPVTPARPIKRNKTSKEAILQPAFVEFLVKLQNLHQSGKSIARVLRCCKCQNARRDVRVLSCLHLYCHKCIITLRNDASAGDALTGFKAACSVSDCKGAVSGKTSVIDGDIVDFLNWYDTQDAAVGTFASQIQVMKLALQKTPDDDDVRAKKIAVERDVNDAKRKGEIDTPVDLIKLVRLIRKPF</sequence>
<protein>
    <recommendedName>
        <fullName evidence="8">RING-type domain-containing protein</fullName>
    </recommendedName>
</protein>
<evidence type="ECO:0000256" key="3">
    <source>
        <dbReference type="ARBA" id="ARBA00022833"/>
    </source>
</evidence>
<feature type="region of interest" description="Disordered" evidence="5">
    <location>
        <begin position="197"/>
        <end position="230"/>
    </location>
</feature>
<gene>
    <name evidence="6" type="ORF">PV08_00411</name>
</gene>
<evidence type="ECO:0000313" key="7">
    <source>
        <dbReference type="Proteomes" id="UP000053328"/>
    </source>
</evidence>
<dbReference type="HOGENOM" id="CLU_529958_0_0_1"/>
<dbReference type="InterPro" id="IPR017907">
    <property type="entry name" value="Znf_RING_CS"/>
</dbReference>
<keyword evidence="4" id="KW-0175">Coiled coil</keyword>
<feature type="region of interest" description="Disordered" evidence="5">
    <location>
        <begin position="314"/>
        <end position="359"/>
    </location>
</feature>
<feature type="coiled-coil region" evidence="4">
    <location>
        <begin position="15"/>
        <end position="42"/>
    </location>
</feature>
<feature type="region of interest" description="Disordered" evidence="5">
    <location>
        <begin position="380"/>
        <end position="423"/>
    </location>
</feature>
<evidence type="ECO:0008006" key="8">
    <source>
        <dbReference type="Google" id="ProtNLM"/>
    </source>
</evidence>
<feature type="compositionally biased region" description="Low complexity" evidence="5">
    <location>
        <begin position="245"/>
        <end position="258"/>
    </location>
</feature>
<dbReference type="GeneID" id="27327494"/>
<dbReference type="SUPFAM" id="SSF57850">
    <property type="entry name" value="RING/U-box"/>
    <property type="match status" value="1"/>
</dbReference>
<dbReference type="CDD" id="cd16449">
    <property type="entry name" value="RING-HC"/>
    <property type="match status" value="1"/>
</dbReference>